<protein>
    <submittedName>
        <fullName evidence="1">Uncharacterized protein</fullName>
    </submittedName>
</protein>
<reference evidence="1 2" key="1">
    <citation type="submission" date="2023-07" db="EMBL/GenBank/DDBJ databases">
        <title>Identification of four novel Pseudomonas species associated with bacterial leaf spot of cucurbits.</title>
        <authorList>
            <person name="Fullem K.R."/>
        </authorList>
    </citation>
    <scope>NUCLEOTIDE SEQUENCE [LARGE SCALE GENOMIC DNA]</scope>
    <source>
        <strain evidence="1 2">K18</strain>
    </source>
</reference>
<organism evidence="1 2">
    <name type="scientific">Pseudomonas citrulli</name>
    <dbReference type="NCBI Taxonomy" id="3064347"/>
    <lineage>
        <taxon>Bacteria</taxon>
        <taxon>Pseudomonadati</taxon>
        <taxon>Pseudomonadota</taxon>
        <taxon>Gammaproteobacteria</taxon>
        <taxon>Pseudomonadales</taxon>
        <taxon>Pseudomonadaceae</taxon>
        <taxon>Pseudomonas</taxon>
    </lineage>
</organism>
<accession>A0ABT9C116</accession>
<comment type="caution">
    <text evidence="1">The sequence shown here is derived from an EMBL/GenBank/DDBJ whole genome shotgun (WGS) entry which is preliminary data.</text>
</comment>
<evidence type="ECO:0000313" key="2">
    <source>
        <dbReference type="Proteomes" id="UP001228019"/>
    </source>
</evidence>
<dbReference type="Proteomes" id="UP001228019">
    <property type="component" value="Unassembled WGS sequence"/>
</dbReference>
<proteinExistence type="predicted"/>
<gene>
    <name evidence="1" type="ORF">Q6A48_08280</name>
</gene>
<dbReference type="RefSeq" id="WP_304553378.1">
    <property type="nucleotide sequence ID" value="NZ_JAUQOP010000008.1"/>
</dbReference>
<dbReference type="EMBL" id="JAUQOP010000008">
    <property type="protein sequence ID" value="MDO7896892.1"/>
    <property type="molecule type" value="Genomic_DNA"/>
</dbReference>
<keyword evidence="2" id="KW-1185">Reference proteome</keyword>
<sequence>MRTGEKDRLNFERLFERHEAPYPEHVSSLLAMINEVRGRLGKQPKIHLKDLEGFDFEKFLGHVKFIYTYKTMNWLRNPYKIKEVLKRFDNFLDHSLDKPGAHSLYLALAKKNSSEEAYICKTYGVSSKEYQQWIRLLLLFLYVDRYDDESQLDGFINEFFIAPEFSTTIFVAVFDERCALLTDTGVVKDSGNGPLTYMNVSKNCIVALEHAFVDVTLDRVIREYGFDESVREQIRARIATGVNAVLTVNSYELLGGYNNICVKAAALEVFCATPDVHGVQVLKSEQERK</sequence>
<evidence type="ECO:0000313" key="1">
    <source>
        <dbReference type="EMBL" id="MDO7896892.1"/>
    </source>
</evidence>
<name>A0ABT9C116_9PSED</name>